<dbReference type="SUPFAM" id="SSF49464">
    <property type="entry name" value="Carboxypeptidase regulatory domain-like"/>
    <property type="match status" value="1"/>
</dbReference>
<feature type="chain" id="PRO_5038359559" evidence="8">
    <location>
        <begin position="21"/>
        <end position="811"/>
    </location>
</feature>
<dbReference type="InterPro" id="IPR036942">
    <property type="entry name" value="Beta-barrel_TonB_sf"/>
</dbReference>
<keyword evidence="7" id="KW-0998">Cell outer membrane</keyword>
<dbReference type="Pfam" id="PF07715">
    <property type="entry name" value="Plug"/>
    <property type="match status" value="1"/>
</dbReference>
<comment type="subcellular location">
    <subcellularLocation>
        <location evidence="1">Cell outer membrane</location>
        <topology evidence="1">Multi-pass membrane protein</topology>
    </subcellularLocation>
</comment>
<dbReference type="InterPro" id="IPR008969">
    <property type="entry name" value="CarboxyPept-like_regulatory"/>
</dbReference>
<dbReference type="Gene3D" id="2.170.130.10">
    <property type="entry name" value="TonB-dependent receptor, plug domain"/>
    <property type="match status" value="1"/>
</dbReference>
<keyword evidence="3" id="KW-1134">Transmembrane beta strand</keyword>
<dbReference type="GO" id="GO:0015344">
    <property type="term" value="F:siderophore uptake transmembrane transporter activity"/>
    <property type="evidence" value="ECO:0007669"/>
    <property type="project" value="TreeGrafter"/>
</dbReference>
<dbReference type="InterPro" id="IPR012910">
    <property type="entry name" value="Plug_dom"/>
</dbReference>
<reference evidence="11" key="1">
    <citation type="journal article" date="2021" name="PeerJ">
        <title>Extensive microbial diversity within the chicken gut microbiome revealed by metagenomics and culture.</title>
        <authorList>
            <person name="Gilroy R."/>
            <person name="Ravi A."/>
            <person name="Getino M."/>
            <person name="Pursley I."/>
            <person name="Horton D.L."/>
            <person name="Alikhan N.F."/>
            <person name="Baker D."/>
            <person name="Gharbi K."/>
            <person name="Hall N."/>
            <person name="Watson M."/>
            <person name="Adriaenssens E.M."/>
            <person name="Foster-Nyarko E."/>
            <person name="Jarju S."/>
            <person name="Secka A."/>
            <person name="Antonio M."/>
            <person name="Oren A."/>
            <person name="Chaudhuri R.R."/>
            <person name="La Ragione R."/>
            <person name="Hildebrand F."/>
            <person name="Pallen M.J."/>
        </authorList>
    </citation>
    <scope>NUCLEOTIDE SEQUENCE</scope>
    <source>
        <strain evidence="11">Gambia2-208</strain>
    </source>
</reference>
<dbReference type="InterPro" id="IPR041700">
    <property type="entry name" value="OMP_b-brl_3"/>
</dbReference>
<keyword evidence="5 8" id="KW-0732">Signal</keyword>
<evidence type="ECO:0000256" key="4">
    <source>
        <dbReference type="ARBA" id="ARBA00022692"/>
    </source>
</evidence>
<evidence type="ECO:0000256" key="2">
    <source>
        <dbReference type="ARBA" id="ARBA00022448"/>
    </source>
</evidence>
<evidence type="ECO:0000313" key="11">
    <source>
        <dbReference type="EMBL" id="HIY88678.1"/>
    </source>
</evidence>
<feature type="domain" description="Outer membrane protein beta-barrel" evidence="10">
    <location>
        <begin position="388"/>
        <end position="772"/>
    </location>
</feature>
<dbReference type="Gene3D" id="2.40.170.20">
    <property type="entry name" value="TonB-dependent receptor, beta-barrel domain"/>
    <property type="match status" value="1"/>
</dbReference>
<sequence length="811" mass="89375">MRKLCMIAWMLLALCQWSQAARPVAASICVKGVVVDSLTREGEPFANLRVFLPDAAEKPLVMGVTDIDGRFCLSLPRYGTFRLSVTSVGRKPLERVFTAGRGSTEVDLGTLCVTESAEMLQGVEVVAQKPLVKMDIDEISYSVAEDPDAKTTNVLEMLRKVPMVTVDGQDNVKVNGSSSFQIYVNGKPSAMMSANPSQTLKALPASAVKSIEVQTNPGAKYDAEGVGGILNITMEDNSGLEGYSLSLNAMAGNLTQGGGVYAMVQKNKLTLSANVNATHVWAPEMDIKGVREDLLEHTDLEYDSRTSTNMNLVFGNFGATYELDTLNTLSASVSLFGMPQHTYGDGSTWLIRGGQTLFGYDTHTDNRVKSLSVNGSLDYRHTFRDNPAHTLMLAYRVSTQPKKTEAVSLFSIDGSAEDAWAAGLADRYSTDRNNMLEHTFQADYARPLGHGHGIEAGAKYVIRRSCSDNDDTRYRHRSDIAAVYGSYSLRAGAFGLKTGLRYEHTGQRVRFLQGDGEDFDLKYDNWVPSLSASYSFGHGQQLGAGYNLRISRPGIGFLNPYVNDQDPTHITYGNPALRPEKAHNFSLNYSLFSTRFMLNAALRHTLMNNTLEEYTRTEEQVLYTTYGNIGRRRTTELSLFLNWSITSATRLTVNSTTGYVDLRSPSLGYCNHGWQQSLMAGVQHTFPFKLKFSANYFGNTESITLQGKTGGFGMHTLGLSQSFLKGERLNISLTAVNPFCRSVRMDTDMNGNGFTNRTYIRLPMRAFVVGISFRLGDLKPKQKVRTAIESDIRDRQATDLPLNGLIPSAGN</sequence>
<evidence type="ECO:0000259" key="9">
    <source>
        <dbReference type="Pfam" id="PF07715"/>
    </source>
</evidence>
<dbReference type="InterPro" id="IPR037066">
    <property type="entry name" value="Plug_dom_sf"/>
</dbReference>
<dbReference type="AlphaFoldDB" id="A0A9D1ZIR8"/>
<dbReference type="PANTHER" id="PTHR30069">
    <property type="entry name" value="TONB-DEPENDENT OUTER MEMBRANE RECEPTOR"/>
    <property type="match status" value="1"/>
</dbReference>
<keyword evidence="11" id="KW-0675">Receptor</keyword>
<dbReference type="Pfam" id="PF14905">
    <property type="entry name" value="OMP_b-brl_3"/>
    <property type="match status" value="1"/>
</dbReference>
<evidence type="ECO:0000256" key="1">
    <source>
        <dbReference type="ARBA" id="ARBA00004571"/>
    </source>
</evidence>
<feature type="domain" description="TonB-dependent receptor plug" evidence="9">
    <location>
        <begin position="146"/>
        <end position="229"/>
    </location>
</feature>
<feature type="signal peptide" evidence="8">
    <location>
        <begin position="1"/>
        <end position="20"/>
    </location>
</feature>
<dbReference type="SUPFAM" id="SSF56935">
    <property type="entry name" value="Porins"/>
    <property type="match status" value="1"/>
</dbReference>
<evidence type="ECO:0000256" key="3">
    <source>
        <dbReference type="ARBA" id="ARBA00022452"/>
    </source>
</evidence>
<evidence type="ECO:0000256" key="8">
    <source>
        <dbReference type="SAM" id="SignalP"/>
    </source>
</evidence>
<gene>
    <name evidence="11" type="ORF">H9824_08250</name>
</gene>
<comment type="caution">
    <text evidence="11">The sequence shown here is derived from an EMBL/GenBank/DDBJ whole genome shotgun (WGS) entry which is preliminary data.</text>
</comment>
<organism evidence="11 12">
    <name type="scientific">Candidatus Bacteroides pullicola</name>
    <dbReference type="NCBI Taxonomy" id="2838475"/>
    <lineage>
        <taxon>Bacteria</taxon>
        <taxon>Pseudomonadati</taxon>
        <taxon>Bacteroidota</taxon>
        <taxon>Bacteroidia</taxon>
        <taxon>Bacteroidales</taxon>
        <taxon>Bacteroidaceae</taxon>
        <taxon>Bacteroides</taxon>
    </lineage>
</organism>
<evidence type="ECO:0000259" key="10">
    <source>
        <dbReference type="Pfam" id="PF14905"/>
    </source>
</evidence>
<dbReference type="PANTHER" id="PTHR30069:SF29">
    <property type="entry name" value="HEMOGLOBIN AND HEMOGLOBIN-HAPTOGLOBIN-BINDING PROTEIN 1-RELATED"/>
    <property type="match status" value="1"/>
</dbReference>
<keyword evidence="4" id="KW-0812">Transmembrane</keyword>
<dbReference type="EMBL" id="DXCV01000056">
    <property type="protein sequence ID" value="HIY88678.1"/>
    <property type="molecule type" value="Genomic_DNA"/>
</dbReference>
<evidence type="ECO:0000256" key="6">
    <source>
        <dbReference type="ARBA" id="ARBA00023136"/>
    </source>
</evidence>
<name>A0A9D1ZIR8_9BACE</name>
<dbReference type="InterPro" id="IPR039426">
    <property type="entry name" value="TonB-dep_rcpt-like"/>
</dbReference>
<reference evidence="11" key="2">
    <citation type="submission" date="2021-04" db="EMBL/GenBank/DDBJ databases">
        <authorList>
            <person name="Gilroy R."/>
        </authorList>
    </citation>
    <scope>NUCLEOTIDE SEQUENCE</scope>
    <source>
        <strain evidence="11">Gambia2-208</strain>
    </source>
</reference>
<evidence type="ECO:0000256" key="5">
    <source>
        <dbReference type="ARBA" id="ARBA00022729"/>
    </source>
</evidence>
<evidence type="ECO:0000256" key="7">
    <source>
        <dbReference type="ARBA" id="ARBA00023237"/>
    </source>
</evidence>
<keyword evidence="2" id="KW-0813">Transport</keyword>
<proteinExistence type="predicted"/>
<evidence type="ECO:0000313" key="12">
    <source>
        <dbReference type="Proteomes" id="UP000886851"/>
    </source>
</evidence>
<accession>A0A9D1ZIR8</accession>
<protein>
    <submittedName>
        <fullName evidence="11">TonB-dependent receptor family protein</fullName>
    </submittedName>
</protein>
<dbReference type="GO" id="GO:0009279">
    <property type="term" value="C:cell outer membrane"/>
    <property type="evidence" value="ECO:0007669"/>
    <property type="project" value="UniProtKB-SubCell"/>
</dbReference>
<dbReference type="Proteomes" id="UP000886851">
    <property type="component" value="Unassembled WGS sequence"/>
</dbReference>
<dbReference type="GO" id="GO:0044718">
    <property type="term" value="P:siderophore transmembrane transport"/>
    <property type="evidence" value="ECO:0007669"/>
    <property type="project" value="TreeGrafter"/>
</dbReference>
<keyword evidence="6" id="KW-0472">Membrane</keyword>